<sequence>MKFTAILCLLVASLSVSGLPIAEQDADSLAIRAKIGKAPIKAKPAAVNPVAAKKPAAVTPVAAKKPTAAKPPASVCNGITACLACTKNSACAFNSNTLKCGARTSTAAPFVINASLCPPLKQAAQIAPAANVAQQAKAKFAAMQNHIFKGEKDPTSGRHTFSAWTSANKDAGRCDSESKLCVFRLTATPKTVFDDRAGGFTDSDVQQMCTTAITLNIQSSAGGALKDAAFVVQTKFGHPVCVQHQVAGQGSCFPLGIHATSSKLNSRCESSGNQPVNGKTTEIPAR</sequence>
<keyword evidence="2" id="KW-0732">Signal</keyword>
<evidence type="ECO:0000313" key="4">
    <source>
        <dbReference type="Proteomes" id="UP001219525"/>
    </source>
</evidence>
<keyword evidence="4" id="KW-1185">Reference proteome</keyword>
<name>A0AAD6UTK0_9AGAR</name>
<organism evidence="3 4">
    <name type="scientific">Mycena pura</name>
    <dbReference type="NCBI Taxonomy" id="153505"/>
    <lineage>
        <taxon>Eukaryota</taxon>
        <taxon>Fungi</taxon>
        <taxon>Dikarya</taxon>
        <taxon>Basidiomycota</taxon>
        <taxon>Agaricomycotina</taxon>
        <taxon>Agaricomycetes</taxon>
        <taxon>Agaricomycetidae</taxon>
        <taxon>Agaricales</taxon>
        <taxon>Marasmiineae</taxon>
        <taxon>Mycenaceae</taxon>
        <taxon>Mycena</taxon>
    </lineage>
</organism>
<evidence type="ECO:0000313" key="3">
    <source>
        <dbReference type="EMBL" id="KAJ7194196.1"/>
    </source>
</evidence>
<dbReference type="AlphaFoldDB" id="A0AAD6UTK0"/>
<reference evidence="3" key="1">
    <citation type="submission" date="2023-03" db="EMBL/GenBank/DDBJ databases">
        <title>Massive genome expansion in bonnet fungi (Mycena s.s.) driven by repeated elements and novel gene families across ecological guilds.</title>
        <authorList>
            <consortium name="Lawrence Berkeley National Laboratory"/>
            <person name="Harder C.B."/>
            <person name="Miyauchi S."/>
            <person name="Viragh M."/>
            <person name="Kuo A."/>
            <person name="Thoen E."/>
            <person name="Andreopoulos B."/>
            <person name="Lu D."/>
            <person name="Skrede I."/>
            <person name="Drula E."/>
            <person name="Henrissat B."/>
            <person name="Morin E."/>
            <person name="Kohler A."/>
            <person name="Barry K."/>
            <person name="LaButti K."/>
            <person name="Morin E."/>
            <person name="Salamov A."/>
            <person name="Lipzen A."/>
            <person name="Mereny Z."/>
            <person name="Hegedus B."/>
            <person name="Baldrian P."/>
            <person name="Stursova M."/>
            <person name="Weitz H."/>
            <person name="Taylor A."/>
            <person name="Grigoriev I.V."/>
            <person name="Nagy L.G."/>
            <person name="Martin F."/>
            <person name="Kauserud H."/>
        </authorList>
    </citation>
    <scope>NUCLEOTIDE SEQUENCE</scope>
    <source>
        <strain evidence="3">9144</strain>
    </source>
</reference>
<evidence type="ECO:0000256" key="2">
    <source>
        <dbReference type="SAM" id="SignalP"/>
    </source>
</evidence>
<feature type="compositionally biased region" description="Polar residues" evidence="1">
    <location>
        <begin position="266"/>
        <end position="280"/>
    </location>
</feature>
<evidence type="ECO:0000256" key="1">
    <source>
        <dbReference type="SAM" id="MobiDB-lite"/>
    </source>
</evidence>
<dbReference type="Proteomes" id="UP001219525">
    <property type="component" value="Unassembled WGS sequence"/>
</dbReference>
<feature type="signal peptide" evidence="2">
    <location>
        <begin position="1"/>
        <end position="18"/>
    </location>
</feature>
<proteinExistence type="predicted"/>
<feature type="region of interest" description="Disordered" evidence="1">
    <location>
        <begin position="266"/>
        <end position="286"/>
    </location>
</feature>
<protein>
    <submittedName>
        <fullName evidence="3">Uncharacterized protein</fullName>
    </submittedName>
</protein>
<accession>A0AAD6UTK0</accession>
<dbReference type="EMBL" id="JARJCW010000100">
    <property type="protein sequence ID" value="KAJ7194196.1"/>
    <property type="molecule type" value="Genomic_DNA"/>
</dbReference>
<feature type="chain" id="PRO_5042236021" evidence="2">
    <location>
        <begin position="19"/>
        <end position="286"/>
    </location>
</feature>
<gene>
    <name evidence="3" type="ORF">GGX14DRAFT_404823</name>
</gene>
<comment type="caution">
    <text evidence="3">The sequence shown here is derived from an EMBL/GenBank/DDBJ whole genome shotgun (WGS) entry which is preliminary data.</text>
</comment>